<dbReference type="InterPro" id="IPR027417">
    <property type="entry name" value="P-loop_NTPase"/>
</dbReference>
<dbReference type="InterPro" id="IPR042197">
    <property type="entry name" value="Apaf_helical"/>
</dbReference>
<keyword evidence="1" id="KW-0677">Repeat</keyword>
<dbReference type="GO" id="GO:0006952">
    <property type="term" value="P:defense response"/>
    <property type="evidence" value="ECO:0007669"/>
    <property type="project" value="UniProtKB-KW"/>
</dbReference>
<dbReference type="AlphaFoldDB" id="A0A9R0HVH9"/>
<reference evidence="9" key="1">
    <citation type="journal article" date="2021" name="Nat. Commun.">
        <title>Genomic analyses provide insights into spinach domestication and the genetic basis of agronomic traits.</title>
        <authorList>
            <person name="Cai X."/>
            <person name="Sun X."/>
            <person name="Xu C."/>
            <person name="Sun H."/>
            <person name="Wang X."/>
            <person name="Ge C."/>
            <person name="Zhang Z."/>
            <person name="Wang Q."/>
            <person name="Fei Z."/>
            <person name="Jiao C."/>
            <person name="Wang Q."/>
        </authorList>
    </citation>
    <scope>NUCLEOTIDE SEQUENCE [LARGE SCALE GENOMIC DNA]</scope>
    <source>
        <strain evidence="9">cv. Varoflay</strain>
    </source>
</reference>
<dbReference type="InterPro" id="IPR032675">
    <property type="entry name" value="LRR_dom_sf"/>
</dbReference>
<evidence type="ECO:0000259" key="5">
    <source>
        <dbReference type="Pfam" id="PF00931"/>
    </source>
</evidence>
<feature type="domain" description="Disease resistance R13L4/SHOC-2-like LRR" evidence="8">
    <location>
        <begin position="887"/>
        <end position="1023"/>
    </location>
</feature>
<dbReference type="PANTHER" id="PTHR36766:SF69">
    <property type="entry name" value="DISEASE RESISTANCE PROTEIN RGA2-LIKE"/>
    <property type="match status" value="1"/>
</dbReference>
<evidence type="ECO:0000259" key="7">
    <source>
        <dbReference type="Pfam" id="PF23559"/>
    </source>
</evidence>
<dbReference type="SUPFAM" id="SSF52058">
    <property type="entry name" value="L domain-like"/>
    <property type="match status" value="2"/>
</dbReference>
<evidence type="ECO:0000313" key="10">
    <source>
        <dbReference type="RefSeq" id="XP_021837603.1"/>
    </source>
</evidence>
<dbReference type="Pfam" id="PF00931">
    <property type="entry name" value="NB-ARC"/>
    <property type="match status" value="1"/>
</dbReference>
<reference evidence="10" key="2">
    <citation type="submission" date="2025-08" db="UniProtKB">
        <authorList>
            <consortium name="RefSeq"/>
        </authorList>
    </citation>
    <scope>IDENTIFICATION</scope>
    <source>
        <tissue evidence="10">Leaf</tissue>
    </source>
</reference>
<protein>
    <submittedName>
        <fullName evidence="10">Disease resistance protein RGA2-like</fullName>
    </submittedName>
</protein>
<dbReference type="InterPro" id="IPR055414">
    <property type="entry name" value="LRR_R13L4/SHOC2-like"/>
</dbReference>
<dbReference type="SUPFAM" id="SSF52540">
    <property type="entry name" value="P-loop containing nucleoside triphosphate hydrolases"/>
    <property type="match status" value="1"/>
</dbReference>
<dbReference type="FunFam" id="1.10.10.10:FF:000322">
    <property type="entry name" value="Probable disease resistance protein At1g63360"/>
    <property type="match status" value="1"/>
</dbReference>
<sequence length="1047" mass="119618">MADSIVSDLVGRLLGYLGQSAAGKVASYFGGRDKLKELEHTMMMIQARLSDAERLCEGEDGALVKLWLKRLKNVLYQFEDLFEEVSFYDKDMELRSANSLTNAVCYPFSKLSLLKMNTRVTQDVEFVMKELEGITSDMHRFHLRGDSIQGQRSLNLMSSRETHSFVLEEEVIGREENKNEILEMLLKSDNIGNELSVIPIVGIGGLGKTTLAQLVYNNNSVQQHFELRCWACISEICSFEELVRKVYVSIVKHDCGQLSIEQLQSHIRETINGKKYLIVLDDVWDEDRERWLSLRRFFCGGKQGSKIIVTSRSKVVALNMGTAKPYELKGLSEEKSWVLFRSLAFRQGQEEKNPNLTSIGKEIVNKCANVPLAIRTVAGILYTKDTEEEWMHFMDSDLRLMEQKENNIMSTLKLSYDHLPSQLKQCFAYCALFPKDHEFDVQRLIWLWMSQGFVQPLGRNQSPYGVGHAYFMELLRRCFFQDIRRNWYGRITKCKIHDLMHDLALMVGDECVLVDRTVELINENVRHVYFKHGQHSLWKPPSRLLAAPRMRSHLLSTGIFEKGSTSSLNKTISSLMFLRALDLGEGFYKRLPNSIGELKHLRYLRVCVLSTSLPFGITRLQNLQTLDLRNSQNLIKMPRDFYKLSSLRNLQLRCCMQNVNGDIWIDSGGFVDMPRRFGQLASLETLDYFIVGKNNGLDALSRLNLVGGCQIYFKKRRQNMRAEAMLANLKEKKLTFLKLNWSFLHDIGAGEVIECLQPPCTLKAFHIQEWKGVGFPSWGIDEIPCLLPNLVSITIEGCIRCQYLPTFSQLPHLKMLDLLVLHALEYIEIGVESSSSSVGFSCSRATTYFPALERLHLRDLPKLKSWSTTESIGDNISSVTPGVSQVLNSLRELVLGRLPNAELLPRSFGCSTMLQQLNIRELPNLESLPEGIGNLSQLYKLCIGDCPKLIALPESFRNLTNLQQLHIRECPNLESLPEDIGNLSQLRKISIKDCPKLTAIPESFGNLTALQQLFIIECPELKRRCQKPNGEDWPLIQHVPEAFLFQR</sequence>
<keyword evidence="9" id="KW-1185">Reference proteome</keyword>
<dbReference type="OrthoDB" id="5279713at2759"/>
<proteinExistence type="predicted"/>
<evidence type="ECO:0000256" key="3">
    <source>
        <dbReference type="ARBA" id="ARBA00022821"/>
    </source>
</evidence>
<keyword evidence="4" id="KW-0067">ATP-binding</keyword>
<dbReference type="Gene3D" id="1.10.10.10">
    <property type="entry name" value="Winged helix-like DNA-binding domain superfamily/Winged helix DNA-binding domain"/>
    <property type="match status" value="1"/>
</dbReference>
<dbReference type="PANTHER" id="PTHR36766">
    <property type="entry name" value="PLANT BROAD-SPECTRUM MILDEW RESISTANCE PROTEIN RPW8"/>
    <property type="match status" value="1"/>
</dbReference>
<feature type="domain" description="NB-ARC" evidence="5">
    <location>
        <begin position="175"/>
        <end position="347"/>
    </location>
</feature>
<dbReference type="Pfam" id="PF23559">
    <property type="entry name" value="WHD_DRP"/>
    <property type="match status" value="1"/>
</dbReference>
<dbReference type="Pfam" id="PF23598">
    <property type="entry name" value="LRR_14"/>
    <property type="match status" value="2"/>
</dbReference>
<dbReference type="Gene3D" id="1.20.5.4130">
    <property type="match status" value="1"/>
</dbReference>
<keyword evidence="2" id="KW-0547">Nucleotide-binding</keyword>
<evidence type="ECO:0000313" key="9">
    <source>
        <dbReference type="Proteomes" id="UP000813463"/>
    </source>
</evidence>
<dbReference type="Gene3D" id="1.10.8.430">
    <property type="entry name" value="Helical domain of apoptotic protease-activating factors"/>
    <property type="match status" value="1"/>
</dbReference>
<dbReference type="InterPro" id="IPR058922">
    <property type="entry name" value="WHD_DRP"/>
</dbReference>
<keyword evidence="3" id="KW-0611">Plant defense</keyword>
<dbReference type="Pfam" id="PF18052">
    <property type="entry name" value="Rx_N"/>
    <property type="match status" value="1"/>
</dbReference>
<dbReference type="GO" id="GO:0043531">
    <property type="term" value="F:ADP binding"/>
    <property type="evidence" value="ECO:0007669"/>
    <property type="project" value="InterPro"/>
</dbReference>
<dbReference type="KEGG" id="soe:110777304"/>
<organism evidence="9 10">
    <name type="scientific">Spinacia oleracea</name>
    <name type="common">Spinach</name>
    <dbReference type="NCBI Taxonomy" id="3562"/>
    <lineage>
        <taxon>Eukaryota</taxon>
        <taxon>Viridiplantae</taxon>
        <taxon>Streptophyta</taxon>
        <taxon>Embryophyta</taxon>
        <taxon>Tracheophyta</taxon>
        <taxon>Spermatophyta</taxon>
        <taxon>Magnoliopsida</taxon>
        <taxon>eudicotyledons</taxon>
        <taxon>Gunneridae</taxon>
        <taxon>Pentapetalae</taxon>
        <taxon>Caryophyllales</taxon>
        <taxon>Chenopodiaceae</taxon>
        <taxon>Chenopodioideae</taxon>
        <taxon>Anserineae</taxon>
        <taxon>Spinacia</taxon>
    </lineage>
</organism>
<dbReference type="GeneID" id="110777304"/>
<dbReference type="PRINTS" id="PR00364">
    <property type="entry name" value="DISEASERSIST"/>
</dbReference>
<dbReference type="InterPro" id="IPR036388">
    <property type="entry name" value="WH-like_DNA-bd_sf"/>
</dbReference>
<dbReference type="Gene3D" id="3.80.10.10">
    <property type="entry name" value="Ribonuclease Inhibitor"/>
    <property type="match status" value="2"/>
</dbReference>
<evidence type="ECO:0000256" key="2">
    <source>
        <dbReference type="ARBA" id="ARBA00022741"/>
    </source>
</evidence>
<evidence type="ECO:0000256" key="4">
    <source>
        <dbReference type="ARBA" id="ARBA00022840"/>
    </source>
</evidence>
<dbReference type="InterPro" id="IPR041118">
    <property type="entry name" value="Rx_N"/>
</dbReference>
<dbReference type="Proteomes" id="UP000813463">
    <property type="component" value="Chromosome 1"/>
</dbReference>
<evidence type="ECO:0000259" key="6">
    <source>
        <dbReference type="Pfam" id="PF18052"/>
    </source>
</evidence>
<feature type="domain" description="Disease resistance protein winged helix" evidence="7">
    <location>
        <begin position="432"/>
        <end position="504"/>
    </location>
</feature>
<feature type="domain" description="Disease resistance R13L4/SHOC-2-like LRR" evidence="8">
    <location>
        <begin position="567"/>
        <end position="849"/>
    </location>
</feature>
<dbReference type="GO" id="GO:0005524">
    <property type="term" value="F:ATP binding"/>
    <property type="evidence" value="ECO:0007669"/>
    <property type="project" value="UniProtKB-KW"/>
</dbReference>
<dbReference type="Gene3D" id="3.40.50.300">
    <property type="entry name" value="P-loop containing nucleotide triphosphate hydrolases"/>
    <property type="match status" value="1"/>
</dbReference>
<evidence type="ECO:0000256" key="1">
    <source>
        <dbReference type="ARBA" id="ARBA00022737"/>
    </source>
</evidence>
<accession>A0A9R0HVH9</accession>
<dbReference type="GO" id="GO:0051707">
    <property type="term" value="P:response to other organism"/>
    <property type="evidence" value="ECO:0007669"/>
    <property type="project" value="UniProtKB-ARBA"/>
</dbReference>
<gene>
    <name evidence="10" type="primary">LOC110777304</name>
</gene>
<name>A0A9R0HVH9_SPIOL</name>
<dbReference type="InterPro" id="IPR002182">
    <property type="entry name" value="NB-ARC"/>
</dbReference>
<evidence type="ECO:0000259" key="8">
    <source>
        <dbReference type="Pfam" id="PF23598"/>
    </source>
</evidence>
<dbReference type="RefSeq" id="XP_021837603.1">
    <property type="nucleotide sequence ID" value="XM_021981911.2"/>
</dbReference>
<feature type="domain" description="Disease resistance N-terminal" evidence="6">
    <location>
        <begin position="10"/>
        <end position="93"/>
    </location>
</feature>
<dbReference type="FunFam" id="3.40.50.300:FF:001091">
    <property type="entry name" value="Probable disease resistance protein At1g61300"/>
    <property type="match status" value="1"/>
</dbReference>